<dbReference type="EC" id="6.1.1.11" evidence="2"/>
<name>G0QZV8_ICHMU</name>
<dbReference type="EMBL" id="GL984170">
    <property type="protein sequence ID" value="EGR29253.1"/>
    <property type="molecule type" value="Genomic_DNA"/>
</dbReference>
<evidence type="ECO:0000313" key="2">
    <source>
        <dbReference type="EMBL" id="EGR29253.1"/>
    </source>
</evidence>
<reference evidence="2 3" key="1">
    <citation type="submission" date="2011-07" db="EMBL/GenBank/DDBJ databases">
        <authorList>
            <person name="Coyne R."/>
            <person name="Brami D."/>
            <person name="Johnson J."/>
            <person name="Hostetler J."/>
            <person name="Hannick L."/>
            <person name="Clark T."/>
            <person name="Cassidy-Hanley D."/>
            <person name="Inman J."/>
        </authorList>
    </citation>
    <scope>NUCLEOTIDE SEQUENCE [LARGE SCALE GENOMIC DNA]</scope>
    <source>
        <strain evidence="2 3">G5</strain>
    </source>
</reference>
<gene>
    <name evidence="2" type="ORF">IMG5_160100</name>
</gene>
<dbReference type="RefSeq" id="XP_004030489.1">
    <property type="nucleotide sequence ID" value="XM_004030441.1"/>
</dbReference>
<dbReference type="GO" id="GO:0004828">
    <property type="term" value="F:serine-tRNA ligase activity"/>
    <property type="evidence" value="ECO:0007669"/>
    <property type="project" value="UniProtKB-EC"/>
</dbReference>
<evidence type="ECO:0000313" key="3">
    <source>
        <dbReference type="Proteomes" id="UP000008983"/>
    </source>
</evidence>
<keyword evidence="3" id="KW-1185">Reference proteome</keyword>
<keyword evidence="2" id="KW-0436">Ligase</keyword>
<sequence>MFMGLCYIRNCKQNIQKTYLYLYKIKNETADYFQKRRSYFKFQTRKISKHSITAYMNLKQTKEQKQKEEAKKIKKIAENCNLIVQKQFWRQMNKVKKYMSLIEIQKEQKEDQQKRLESLVTDQLNLSSKLAKILQLAKNIPDLDTQKAIEQSKCKQSDDLRIKQEIQKQKEKEFDQQMVELENKFNENINLLKQFNTQIILRKGQQNTYFYEKTNFIKKINSPSKNYDFEIDEFEYFFFNQINKNKKQLIWQYKI</sequence>
<dbReference type="AlphaFoldDB" id="G0QZV8"/>
<dbReference type="GeneID" id="14905344"/>
<evidence type="ECO:0000256" key="1">
    <source>
        <dbReference type="SAM" id="Coils"/>
    </source>
</evidence>
<protein>
    <submittedName>
        <fullName evidence="2">Snf2 family n-terminal domain protein</fullName>
        <ecNumber evidence="2">6.1.1.11</ecNumber>
    </submittedName>
</protein>
<keyword evidence="1" id="KW-0175">Coiled coil</keyword>
<feature type="coiled-coil region" evidence="1">
    <location>
        <begin position="58"/>
        <end position="122"/>
    </location>
</feature>
<proteinExistence type="predicted"/>
<dbReference type="InParanoid" id="G0QZV8"/>
<dbReference type="Proteomes" id="UP000008983">
    <property type="component" value="Unassembled WGS sequence"/>
</dbReference>
<organism evidence="2 3">
    <name type="scientific">Ichthyophthirius multifiliis</name>
    <name type="common">White spot disease agent</name>
    <name type="synonym">Ich</name>
    <dbReference type="NCBI Taxonomy" id="5932"/>
    <lineage>
        <taxon>Eukaryota</taxon>
        <taxon>Sar</taxon>
        <taxon>Alveolata</taxon>
        <taxon>Ciliophora</taxon>
        <taxon>Intramacronucleata</taxon>
        <taxon>Oligohymenophorea</taxon>
        <taxon>Hymenostomatida</taxon>
        <taxon>Ophryoglenina</taxon>
        <taxon>Ichthyophthirius</taxon>
    </lineage>
</organism>
<accession>G0QZV8</accession>